<organism evidence="2 3">
    <name type="scientific">Natrinema salsiterrestre</name>
    <dbReference type="NCBI Taxonomy" id="2950540"/>
    <lineage>
        <taxon>Archaea</taxon>
        <taxon>Methanobacteriati</taxon>
        <taxon>Methanobacteriota</taxon>
        <taxon>Stenosarchaea group</taxon>
        <taxon>Halobacteria</taxon>
        <taxon>Halobacteriales</taxon>
        <taxon>Natrialbaceae</taxon>
        <taxon>Natrinema</taxon>
    </lineage>
</organism>
<reference evidence="2" key="1">
    <citation type="submission" date="2022-06" db="EMBL/GenBank/DDBJ databases">
        <title>Natrinema sp. a new haloarchaeum isolate from saline soil.</title>
        <authorList>
            <person name="Strakova D."/>
            <person name="Galisteo C."/>
            <person name="Sanchez-Porro C."/>
            <person name="Ventosa A."/>
        </authorList>
    </citation>
    <scope>NUCLEOTIDE SEQUENCE</scope>
    <source>
        <strain evidence="2">S1CR25-10</strain>
    </source>
</reference>
<evidence type="ECO:0000313" key="3">
    <source>
        <dbReference type="Proteomes" id="UP001154061"/>
    </source>
</evidence>
<keyword evidence="3" id="KW-1185">Reference proteome</keyword>
<proteinExistence type="predicted"/>
<name>A0A9Q4L6E3_9EURY</name>
<dbReference type="Proteomes" id="UP001154061">
    <property type="component" value="Unassembled WGS sequence"/>
</dbReference>
<gene>
    <name evidence="2" type="ORF">NDI89_14485</name>
</gene>
<sequence length="86" mass="9661">MIGRFEESLPPSVTKTTLYRVVGWLLRAYLAIVLVAGVYSLLWVLEIAGVFPERWLSTVWIGIVAMGSVFLILALPLYYAARSTDR</sequence>
<feature type="transmembrane region" description="Helical" evidence="1">
    <location>
        <begin position="57"/>
        <end position="81"/>
    </location>
</feature>
<keyword evidence="1" id="KW-1133">Transmembrane helix</keyword>
<keyword evidence="1" id="KW-0472">Membrane</keyword>
<protein>
    <submittedName>
        <fullName evidence="2">Uncharacterized protein</fullName>
    </submittedName>
</protein>
<evidence type="ECO:0000313" key="2">
    <source>
        <dbReference type="EMBL" id="MDF9746795.1"/>
    </source>
</evidence>
<comment type="caution">
    <text evidence="2">The sequence shown here is derived from an EMBL/GenBank/DDBJ whole genome shotgun (WGS) entry which is preliminary data.</text>
</comment>
<keyword evidence="1" id="KW-0812">Transmembrane</keyword>
<dbReference type="EMBL" id="JAMQOT010000005">
    <property type="protein sequence ID" value="MDF9746795.1"/>
    <property type="molecule type" value="Genomic_DNA"/>
</dbReference>
<accession>A0A9Q4L6E3</accession>
<feature type="transmembrane region" description="Helical" evidence="1">
    <location>
        <begin position="21"/>
        <end position="45"/>
    </location>
</feature>
<dbReference type="AlphaFoldDB" id="A0A9Q4L6E3"/>
<dbReference type="RefSeq" id="WP_277522345.1">
    <property type="nucleotide sequence ID" value="NZ_JAMQOT010000005.1"/>
</dbReference>
<evidence type="ECO:0000256" key="1">
    <source>
        <dbReference type="SAM" id="Phobius"/>
    </source>
</evidence>